<evidence type="ECO:0000256" key="1">
    <source>
        <dbReference type="SAM" id="Coils"/>
    </source>
</evidence>
<protein>
    <submittedName>
        <fullName evidence="3">Uncharacterized protein</fullName>
    </submittedName>
</protein>
<name>X1CPC3_9ZZZZ</name>
<dbReference type="AlphaFoldDB" id="X1CPC3"/>
<accession>X1CPC3</accession>
<evidence type="ECO:0000256" key="2">
    <source>
        <dbReference type="SAM" id="MobiDB-lite"/>
    </source>
</evidence>
<feature type="compositionally biased region" description="Basic and acidic residues" evidence="2">
    <location>
        <begin position="156"/>
        <end position="166"/>
    </location>
</feature>
<proteinExistence type="predicted"/>
<sequence length="281" mass="30781">TAQEFESGQVKDEWVPDPAAAQEEFLAGGGVLSKPTKEITQEPGKFYTAGAKESGYQYGSDVLGKKANDAATNALYQSYFGRDATAAEVANWGEKGGADTTVRALEDFLKKERTKYGYTEPIKPIGQVQTEYEAKLTPQQELQIAQDRITAGTASDEDKKNVDYARSKGLLPPEPIEGVEDVTAAGGLEGGAPDTTYQDPLPGYEAGVNSIMAELETWKEEMKAIYEKQVNDSQAKADALTKEIEGYQQKRLDILEDADPTKSQFYDQQTRILQNQLDVAE</sequence>
<reference evidence="3" key="1">
    <citation type="journal article" date="2014" name="Front. Microbiol.">
        <title>High frequency of phylogenetically diverse reductive dehalogenase-homologous genes in deep subseafloor sedimentary metagenomes.</title>
        <authorList>
            <person name="Kawai M."/>
            <person name="Futagami T."/>
            <person name="Toyoda A."/>
            <person name="Takaki Y."/>
            <person name="Nishi S."/>
            <person name="Hori S."/>
            <person name="Arai W."/>
            <person name="Tsubouchi T."/>
            <person name="Morono Y."/>
            <person name="Uchiyama I."/>
            <person name="Ito T."/>
            <person name="Fujiyama A."/>
            <person name="Inagaki F."/>
            <person name="Takami H."/>
        </authorList>
    </citation>
    <scope>NUCLEOTIDE SEQUENCE</scope>
    <source>
        <strain evidence="3">Expedition CK06-06</strain>
    </source>
</reference>
<feature type="non-terminal residue" evidence="3">
    <location>
        <position position="281"/>
    </location>
</feature>
<comment type="caution">
    <text evidence="3">The sequence shown here is derived from an EMBL/GenBank/DDBJ whole genome shotgun (WGS) entry which is preliminary data.</text>
</comment>
<keyword evidence="1" id="KW-0175">Coiled coil</keyword>
<feature type="region of interest" description="Disordered" evidence="2">
    <location>
        <begin position="149"/>
        <end position="177"/>
    </location>
</feature>
<organism evidence="3">
    <name type="scientific">marine sediment metagenome</name>
    <dbReference type="NCBI Taxonomy" id="412755"/>
    <lineage>
        <taxon>unclassified sequences</taxon>
        <taxon>metagenomes</taxon>
        <taxon>ecological metagenomes</taxon>
    </lineage>
</organism>
<gene>
    <name evidence="3" type="ORF">S01H4_45289</name>
</gene>
<feature type="coiled-coil region" evidence="1">
    <location>
        <begin position="208"/>
        <end position="257"/>
    </location>
</feature>
<dbReference type="EMBL" id="BART01025199">
    <property type="protein sequence ID" value="GAG97963.1"/>
    <property type="molecule type" value="Genomic_DNA"/>
</dbReference>
<feature type="non-terminal residue" evidence="3">
    <location>
        <position position="1"/>
    </location>
</feature>
<evidence type="ECO:0000313" key="3">
    <source>
        <dbReference type="EMBL" id="GAG97963.1"/>
    </source>
</evidence>